<accession>B7Q670</accession>
<evidence type="ECO:0000256" key="2">
    <source>
        <dbReference type="ARBA" id="ARBA00012787"/>
    </source>
</evidence>
<dbReference type="SUPFAM" id="SSF55120">
    <property type="entry name" value="Pseudouridine synthase"/>
    <property type="match status" value="1"/>
</dbReference>
<evidence type="ECO:0000313" key="7">
    <source>
        <dbReference type="EnsemblMetazoa" id="ISCW021275-PA"/>
    </source>
</evidence>
<sequence>MNADGTTEREMCAVSAWSAKEERVSELRAHYNTHIHAAYCVGTSTNQLRWFRLANRGFVVRGRLGSETSTFDASGDVVETQPYHHVSPEAVERALDRFRGHFFQDVPPPPDGGRASPVAPIQRPVVCHAIACAQLDLPDFSLALGSRACLTSLEQVRQGPFTLEHALPSYRWSWEEASATSRKLADLWGPCIAQVRQEMEHQRALFEGRARYY</sequence>
<dbReference type="HOGENOM" id="CLU_1295642_0_0_1"/>
<name>B7Q670_IXOSC</name>
<dbReference type="PANTHER" id="PTHR13767:SF2">
    <property type="entry name" value="PSEUDOURIDYLATE SYNTHASE TRUB1"/>
    <property type="match status" value="1"/>
</dbReference>
<dbReference type="Gene3D" id="3.30.2350.10">
    <property type="entry name" value="Pseudouridine synthase"/>
    <property type="match status" value="1"/>
</dbReference>
<dbReference type="EnsemblMetazoa" id="ISCW021275-RA">
    <property type="protein sequence ID" value="ISCW021275-PA"/>
    <property type="gene ID" value="ISCW021275"/>
</dbReference>
<dbReference type="AlphaFoldDB" id="B7Q670"/>
<keyword evidence="3" id="KW-0819">tRNA processing</keyword>
<dbReference type="EMBL" id="ABJB010902937">
    <property type="status" value="NOT_ANNOTATED_CDS"/>
    <property type="molecule type" value="Genomic_DNA"/>
</dbReference>
<evidence type="ECO:0000256" key="4">
    <source>
        <dbReference type="ARBA" id="ARBA00023235"/>
    </source>
</evidence>
<dbReference type="VEuPathDB" id="VectorBase:ISCW021275"/>
<dbReference type="EMBL" id="DS866312">
    <property type="protein sequence ID" value="EEC14342.1"/>
    <property type="molecule type" value="Genomic_DNA"/>
</dbReference>
<dbReference type="VEuPathDB" id="VectorBase:ISCI021275"/>
<protein>
    <recommendedName>
        <fullName evidence="2">tRNA pseudouridine(55) synthase</fullName>
        <ecNumber evidence="2">5.4.99.25</ecNumber>
    </recommendedName>
</protein>
<dbReference type="GO" id="GO:1990481">
    <property type="term" value="P:mRNA pseudouridine synthesis"/>
    <property type="evidence" value="ECO:0000318"/>
    <property type="project" value="GO_Central"/>
</dbReference>
<evidence type="ECO:0000256" key="3">
    <source>
        <dbReference type="ARBA" id="ARBA00022694"/>
    </source>
</evidence>
<dbReference type="EMBL" id="ABJB011073556">
    <property type="status" value="NOT_ANNOTATED_CDS"/>
    <property type="molecule type" value="Genomic_DNA"/>
</dbReference>
<dbReference type="EMBL" id="ABJB010365131">
    <property type="status" value="NOT_ANNOTATED_CDS"/>
    <property type="molecule type" value="Genomic_DNA"/>
</dbReference>
<dbReference type="GO" id="GO:0160148">
    <property type="term" value="F:tRNA pseudouridine(55) synthase activity"/>
    <property type="evidence" value="ECO:0007669"/>
    <property type="project" value="UniProtKB-EC"/>
</dbReference>
<dbReference type="STRING" id="6945.B7Q670"/>
<dbReference type="Proteomes" id="UP000001555">
    <property type="component" value="Unassembled WGS sequence"/>
</dbReference>
<dbReference type="GO" id="GO:0006400">
    <property type="term" value="P:tRNA modification"/>
    <property type="evidence" value="ECO:0000318"/>
    <property type="project" value="GO_Central"/>
</dbReference>
<dbReference type="InterPro" id="IPR002501">
    <property type="entry name" value="PsdUridine_synth_N"/>
</dbReference>
<reference evidence="6 8" key="1">
    <citation type="submission" date="2008-03" db="EMBL/GenBank/DDBJ databases">
        <title>Annotation of Ixodes scapularis.</title>
        <authorList>
            <consortium name="Ixodes scapularis Genome Project Consortium"/>
            <person name="Caler E."/>
            <person name="Hannick L.I."/>
            <person name="Bidwell S."/>
            <person name="Joardar V."/>
            <person name="Thiagarajan M."/>
            <person name="Amedeo P."/>
            <person name="Galinsky K.J."/>
            <person name="Schobel S."/>
            <person name="Inman J."/>
            <person name="Hostetler J."/>
            <person name="Miller J."/>
            <person name="Hammond M."/>
            <person name="Megy K."/>
            <person name="Lawson D."/>
            <person name="Kodira C."/>
            <person name="Sutton G."/>
            <person name="Meyer J."/>
            <person name="Hill C.A."/>
            <person name="Birren B."/>
            <person name="Nene V."/>
            <person name="Collins F."/>
            <person name="Alarcon-Chaidez F."/>
            <person name="Wikel S."/>
            <person name="Strausberg R."/>
        </authorList>
    </citation>
    <scope>NUCLEOTIDE SEQUENCE [LARGE SCALE GENOMIC DNA]</scope>
    <source>
        <strain evidence="8">Wikel</strain>
        <strain evidence="6">Wikel colony</strain>
    </source>
</reference>
<organism>
    <name type="scientific">Ixodes scapularis</name>
    <name type="common">Black-legged tick</name>
    <name type="synonym">Deer tick</name>
    <dbReference type="NCBI Taxonomy" id="6945"/>
    <lineage>
        <taxon>Eukaryota</taxon>
        <taxon>Metazoa</taxon>
        <taxon>Ecdysozoa</taxon>
        <taxon>Arthropoda</taxon>
        <taxon>Chelicerata</taxon>
        <taxon>Arachnida</taxon>
        <taxon>Acari</taxon>
        <taxon>Parasitiformes</taxon>
        <taxon>Ixodida</taxon>
        <taxon>Ixodoidea</taxon>
        <taxon>Ixodidae</taxon>
        <taxon>Ixodinae</taxon>
        <taxon>Ixodes</taxon>
    </lineage>
</organism>
<keyword evidence="4" id="KW-0413">Isomerase</keyword>
<dbReference type="GO" id="GO:0003723">
    <property type="term" value="F:RNA binding"/>
    <property type="evidence" value="ECO:0007669"/>
    <property type="project" value="InterPro"/>
</dbReference>
<reference evidence="7" key="2">
    <citation type="submission" date="2020-05" db="UniProtKB">
        <authorList>
            <consortium name="EnsemblMetazoa"/>
        </authorList>
    </citation>
    <scope>IDENTIFICATION</scope>
    <source>
        <strain evidence="7">wikel</strain>
    </source>
</reference>
<dbReference type="InterPro" id="IPR020103">
    <property type="entry name" value="PsdUridine_synth_cat_dom_sf"/>
</dbReference>
<feature type="domain" description="Pseudouridine synthase II N-terminal" evidence="5">
    <location>
        <begin position="40"/>
        <end position="107"/>
    </location>
</feature>
<comment type="similarity">
    <text evidence="1">Belongs to the pseudouridine synthase TruB family.</text>
</comment>
<evidence type="ECO:0000313" key="6">
    <source>
        <dbReference type="EMBL" id="EEC14342.1"/>
    </source>
</evidence>
<dbReference type="EC" id="5.4.99.25" evidence="2"/>
<dbReference type="EMBL" id="ABJB010320837">
    <property type="status" value="NOT_ANNOTATED_CDS"/>
    <property type="molecule type" value="Genomic_DNA"/>
</dbReference>
<dbReference type="EMBL" id="ABJB010334602">
    <property type="status" value="NOT_ANNOTATED_CDS"/>
    <property type="molecule type" value="Genomic_DNA"/>
</dbReference>
<evidence type="ECO:0000259" key="5">
    <source>
        <dbReference type="Pfam" id="PF01509"/>
    </source>
</evidence>
<keyword evidence="8" id="KW-1185">Reference proteome</keyword>
<evidence type="ECO:0000256" key="1">
    <source>
        <dbReference type="ARBA" id="ARBA00008999"/>
    </source>
</evidence>
<dbReference type="PaxDb" id="6945-B7Q670"/>
<evidence type="ECO:0000313" key="8">
    <source>
        <dbReference type="Proteomes" id="UP000001555"/>
    </source>
</evidence>
<dbReference type="EMBL" id="ABJB010644674">
    <property type="status" value="NOT_ANNOTATED_CDS"/>
    <property type="molecule type" value="Genomic_DNA"/>
</dbReference>
<dbReference type="InterPro" id="IPR014780">
    <property type="entry name" value="tRNA_psdUridine_synth_TruB"/>
</dbReference>
<dbReference type="EMBL" id="ABJB010445905">
    <property type="status" value="NOT_ANNOTATED_CDS"/>
    <property type="molecule type" value="Genomic_DNA"/>
</dbReference>
<dbReference type="VEuPathDB" id="VectorBase:ISCP_003224"/>
<gene>
    <name evidence="6" type="ORF">IscW_ISCW021275</name>
</gene>
<dbReference type="PANTHER" id="PTHR13767">
    <property type="entry name" value="TRNA-PSEUDOURIDINE SYNTHASE"/>
    <property type="match status" value="1"/>
</dbReference>
<proteinExistence type="inferred from homology"/>
<dbReference type="Pfam" id="PF01509">
    <property type="entry name" value="TruB_N"/>
    <property type="match status" value="1"/>
</dbReference>
<dbReference type="InParanoid" id="B7Q670"/>
<dbReference type="OrthoDB" id="9995526at2759"/>
<dbReference type="GO" id="GO:0009982">
    <property type="term" value="F:pseudouridine synthase activity"/>
    <property type="evidence" value="ECO:0000318"/>
    <property type="project" value="GO_Central"/>
</dbReference>
<dbReference type="GO" id="GO:0005634">
    <property type="term" value="C:nucleus"/>
    <property type="evidence" value="ECO:0000318"/>
    <property type="project" value="GO_Central"/>
</dbReference>